<dbReference type="EMBL" id="RCML01000050">
    <property type="protein sequence ID" value="KAG2995280.1"/>
    <property type="molecule type" value="Genomic_DNA"/>
</dbReference>
<feature type="region of interest" description="Disordered" evidence="1">
    <location>
        <begin position="294"/>
        <end position="693"/>
    </location>
</feature>
<evidence type="ECO:0000313" key="4">
    <source>
        <dbReference type="EMBL" id="KAG2935663.1"/>
    </source>
</evidence>
<feature type="compositionally biased region" description="Low complexity" evidence="1">
    <location>
        <begin position="227"/>
        <end position="249"/>
    </location>
</feature>
<sequence>MSLFRRRITTITVAVGVSHSFIFRCKAINRGSNRDAVPHVEKLESQMPFGFIIGSALPMLCSLRQGAPDSRVSCFDYRSSHPGPALLSVSAVEAMAPRSLSLRFWLTPPPLPAMSSMSASSDICGIDVQALYLNDPGNKQEPVGYVLCSEMGNTCMKNGCSCRSAANAEVNGTTKYFGVCVVLQKGKDCVTSGDDYLTCAVSSETSNSGTESQNESSVTRSSTNTKATTESNATPSASTNASSSGAGNTVTVKSTAVSSDSMSTTVMVVIIVVAVVFVALVSWVIRSYCMRRSSAKGKLASNRNRSHHSTNFEATSPTNMTGRSSATPSFPAFDRRTRAMQSPTTTSGRSAGRSGRNTPRSRETNSSRGRNTTRSRETNSSRGRRNQDIDAQFAPGGPRDVTREPASGRGRKNPDNDAPFPPLGGPRREPTSGRGRRNPDNDAPFPPLGGPRREPTSGRGRKNPDAQFAPNGPRGIREPGREPTSGRGRRDNGYQADTAMRTPPKQPSRPAPTNGPQPSGGTVYTGRNTYERVAQFAQLAAFEAPPPPPPRPQKAIKPVPVSDPVPKIARAPPPARPAPKRPAFHIPDDPLPTDYDILSPKTARSLAPSVASSATTVVAPGRNRPTPLQQNRRPQYPSAAPSYYQSGYSRDDNKYAESTGFDDSRFDESKYDESNYGDSRYDESSYESKKFKSTNNYDDSFVSEVSSMAWSGASGLSDDSYYHAAPSNTARIPVIEVPRDDDDDHSEDGYSDWGHSTQHSSDAFRSTAASDASFFSVNSDFTDSKSVFKEREF</sequence>
<dbReference type="Proteomes" id="UP000760860">
    <property type="component" value="Unassembled WGS sequence"/>
</dbReference>
<feature type="compositionally biased region" description="Pro residues" evidence="1">
    <location>
        <begin position="504"/>
        <end position="515"/>
    </location>
</feature>
<dbReference type="Proteomes" id="UP000774804">
    <property type="component" value="Unassembled WGS sequence"/>
</dbReference>
<feature type="region of interest" description="Disordered" evidence="1">
    <location>
        <begin position="202"/>
        <end position="249"/>
    </location>
</feature>
<feature type="compositionally biased region" description="Polar residues" evidence="1">
    <location>
        <begin position="516"/>
        <end position="528"/>
    </location>
</feature>
<keyword evidence="2" id="KW-0472">Membrane</keyword>
<evidence type="ECO:0000256" key="1">
    <source>
        <dbReference type="SAM" id="MobiDB-lite"/>
    </source>
</evidence>
<reference evidence="4" key="1">
    <citation type="submission" date="2018-10" db="EMBL/GenBank/DDBJ databases">
        <title>Effector identification in a new, highly contiguous assembly of the strawberry crown rot pathogen Phytophthora cactorum.</title>
        <authorList>
            <person name="Armitage A.D."/>
            <person name="Nellist C.F."/>
            <person name="Bates H."/>
            <person name="Vickerstaff R.J."/>
            <person name="Harrison R.J."/>
        </authorList>
    </citation>
    <scope>NUCLEOTIDE SEQUENCE</scope>
    <source>
        <strain evidence="3">15-7</strain>
        <strain evidence="4">4032</strain>
        <strain evidence="5">4040</strain>
        <strain evidence="6">P415</strain>
        <strain evidence="7">P421</strain>
    </source>
</reference>
<accession>A0A8T1D6A0</accession>
<keyword evidence="2" id="KW-1133">Transmembrane helix</keyword>
<dbReference type="EMBL" id="RCMI01000095">
    <property type="protein sequence ID" value="KAG2935663.1"/>
    <property type="molecule type" value="Genomic_DNA"/>
</dbReference>
<dbReference type="EMBL" id="RCMG01000108">
    <property type="protein sequence ID" value="KAG2863282.1"/>
    <property type="molecule type" value="Genomic_DNA"/>
</dbReference>
<dbReference type="VEuPathDB" id="FungiDB:PC110_g3637"/>
<feature type="region of interest" description="Disordered" evidence="1">
    <location>
        <begin position="727"/>
        <end position="764"/>
    </location>
</feature>
<gene>
    <name evidence="3" type="ORF">PC113_g5587</name>
    <name evidence="4" type="ORF">PC115_g4840</name>
    <name evidence="5" type="ORF">PC117_g5521</name>
    <name evidence="6" type="ORF">PC118_g3053</name>
    <name evidence="7" type="ORF">PC129_g10556</name>
</gene>
<dbReference type="Proteomes" id="UP000736787">
    <property type="component" value="Unassembled WGS sequence"/>
</dbReference>
<feature type="compositionally biased region" description="Polar residues" evidence="1">
    <location>
        <begin position="754"/>
        <end position="764"/>
    </location>
</feature>
<evidence type="ECO:0000256" key="2">
    <source>
        <dbReference type="SAM" id="Phobius"/>
    </source>
</evidence>
<feature type="compositionally biased region" description="Low complexity" evidence="1">
    <location>
        <begin position="534"/>
        <end position="543"/>
    </location>
</feature>
<dbReference type="EMBL" id="RCMV01000351">
    <property type="protein sequence ID" value="KAG3218639.1"/>
    <property type="molecule type" value="Genomic_DNA"/>
</dbReference>
<feature type="compositionally biased region" description="Acidic residues" evidence="1">
    <location>
        <begin position="739"/>
        <end position="750"/>
    </location>
</feature>
<dbReference type="EMBL" id="RCMK01000097">
    <property type="protein sequence ID" value="KAG2949097.1"/>
    <property type="molecule type" value="Genomic_DNA"/>
</dbReference>
<keyword evidence="2" id="KW-0812">Transmembrane</keyword>
<feature type="transmembrane region" description="Helical" evidence="2">
    <location>
        <begin position="266"/>
        <end position="285"/>
    </location>
</feature>
<feature type="compositionally biased region" description="Polar residues" evidence="1">
    <location>
        <begin position="309"/>
        <end position="328"/>
    </location>
</feature>
<dbReference type="Proteomes" id="UP000735874">
    <property type="component" value="Unassembled WGS sequence"/>
</dbReference>
<evidence type="ECO:0000313" key="6">
    <source>
        <dbReference type="EMBL" id="KAG2995280.1"/>
    </source>
</evidence>
<feature type="compositionally biased region" description="Polar residues" evidence="1">
    <location>
        <begin position="202"/>
        <end position="226"/>
    </location>
</feature>
<evidence type="ECO:0000313" key="8">
    <source>
        <dbReference type="Proteomes" id="UP000774804"/>
    </source>
</evidence>
<protein>
    <submittedName>
        <fullName evidence="4">Uncharacterized protein</fullName>
    </submittedName>
</protein>
<feature type="compositionally biased region" description="Basic and acidic residues" evidence="1">
    <location>
        <begin position="662"/>
        <end position="690"/>
    </location>
</feature>
<organism evidence="4 8">
    <name type="scientific">Phytophthora cactorum</name>
    <dbReference type="NCBI Taxonomy" id="29920"/>
    <lineage>
        <taxon>Eukaryota</taxon>
        <taxon>Sar</taxon>
        <taxon>Stramenopiles</taxon>
        <taxon>Oomycota</taxon>
        <taxon>Peronosporomycetes</taxon>
        <taxon>Peronosporales</taxon>
        <taxon>Peronosporaceae</taxon>
        <taxon>Phytophthora</taxon>
    </lineage>
</organism>
<evidence type="ECO:0000313" key="3">
    <source>
        <dbReference type="EMBL" id="KAG2863282.1"/>
    </source>
</evidence>
<dbReference type="AlphaFoldDB" id="A0A8T1D6A0"/>
<feature type="compositionally biased region" description="Low complexity" evidence="1">
    <location>
        <begin position="553"/>
        <end position="570"/>
    </location>
</feature>
<evidence type="ECO:0000313" key="7">
    <source>
        <dbReference type="EMBL" id="KAG3218639.1"/>
    </source>
</evidence>
<name>A0A8T1D6A0_9STRA</name>
<feature type="compositionally biased region" description="Polar residues" evidence="1">
    <location>
        <begin position="339"/>
        <end position="349"/>
    </location>
</feature>
<dbReference type="Proteomes" id="UP000697107">
    <property type="component" value="Unassembled WGS sequence"/>
</dbReference>
<evidence type="ECO:0000313" key="5">
    <source>
        <dbReference type="EMBL" id="KAG2949097.1"/>
    </source>
</evidence>
<proteinExistence type="predicted"/>
<comment type="caution">
    <text evidence="4">The sequence shown here is derived from an EMBL/GenBank/DDBJ whole genome shotgun (WGS) entry which is preliminary data.</text>
</comment>